<accession>A0A7E4WCD6</accession>
<dbReference type="Pfam" id="PF06905">
    <property type="entry name" value="FAIM1"/>
    <property type="match status" value="1"/>
</dbReference>
<dbReference type="PANTHER" id="PTHR13088:SF3">
    <property type="entry name" value="FAS APOPTOTIC INHIBITORY MOLECULE 1"/>
    <property type="match status" value="1"/>
</dbReference>
<reference evidence="2" key="2">
    <citation type="submission" date="2020-10" db="UniProtKB">
        <authorList>
            <consortium name="WormBaseParasite"/>
        </authorList>
    </citation>
    <scope>IDENTIFICATION</scope>
</reference>
<evidence type="ECO:0000313" key="1">
    <source>
        <dbReference type="Proteomes" id="UP000492821"/>
    </source>
</evidence>
<dbReference type="InterPro" id="IPR010695">
    <property type="entry name" value="FAIM1"/>
</dbReference>
<dbReference type="PANTHER" id="PTHR13088">
    <property type="entry name" value="FAS APOPTOTIC INHIBITORY MOLECULE FAIM"/>
    <property type="match status" value="1"/>
</dbReference>
<organism evidence="1 2">
    <name type="scientific">Panagrellus redivivus</name>
    <name type="common">Microworm</name>
    <dbReference type="NCBI Taxonomy" id="6233"/>
    <lineage>
        <taxon>Eukaryota</taxon>
        <taxon>Metazoa</taxon>
        <taxon>Ecdysozoa</taxon>
        <taxon>Nematoda</taxon>
        <taxon>Chromadorea</taxon>
        <taxon>Rhabditida</taxon>
        <taxon>Tylenchina</taxon>
        <taxon>Panagrolaimomorpha</taxon>
        <taxon>Panagrolaimoidea</taxon>
        <taxon>Panagrolaimidae</taxon>
        <taxon>Panagrellus</taxon>
    </lineage>
</organism>
<dbReference type="FunFam" id="2.40.128.180:FF:000001">
    <property type="entry name" value="Fas apoptotic inhibitory molecule 1"/>
    <property type="match status" value="1"/>
</dbReference>
<keyword evidence="1" id="KW-1185">Reference proteome</keyword>
<dbReference type="InterPro" id="IPR038513">
    <property type="entry name" value="FAIM1_dom_sf"/>
</dbReference>
<proteinExistence type="predicted"/>
<dbReference type="AlphaFoldDB" id="A0A7E4WCD6"/>
<dbReference type="Gene3D" id="2.40.128.180">
    <property type="match status" value="2"/>
</dbReference>
<evidence type="ECO:0000313" key="2">
    <source>
        <dbReference type="WBParaSite" id="Pan_g8817.t1"/>
    </source>
</evidence>
<dbReference type="GO" id="GO:1902042">
    <property type="term" value="P:negative regulation of extrinsic apoptotic signaling pathway via death domain receptors"/>
    <property type="evidence" value="ECO:0007669"/>
    <property type="project" value="TreeGrafter"/>
</dbReference>
<dbReference type="Proteomes" id="UP000492821">
    <property type="component" value="Unassembled WGS sequence"/>
</dbReference>
<reference evidence="1" key="1">
    <citation type="journal article" date="2013" name="Genetics">
        <title>The draft genome and transcriptome of Panagrellus redivivus are shaped by the harsh demands of a free-living lifestyle.</title>
        <authorList>
            <person name="Srinivasan J."/>
            <person name="Dillman A.R."/>
            <person name="Macchietto M.G."/>
            <person name="Heikkinen L."/>
            <person name="Lakso M."/>
            <person name="Fracchia K.M."/>
            <person name="Antoshechkin I."/>
            <person name="Mortazavi A."/>
            <person name="Wong G."/>
            <person name="Sternberg P.W."/>
        </authorList>
    </citation>
    <scope>NUCLEOTIDE SEQUENCE [LARGE SCALE GENOMIC DNA]</scope>
    <source>
        <strain evidence="1">MT8872</strain>
    </source>
</reference>
<name>A0A7E4WCD6_PANRE</name>
<protein>
    <submittedName>
        <fullName evidence="2">Fas apoptotic inhibitory molecule 1</fullName>
    </submittedName>
</protein>
<dbReference type="WBParaSite" id="Pan_g8817.t1">
    <property type="protein sequence ID" value="Pan_g8817.t1"/>
    <property type="gene ID" value="Pan_g8817"/>
</dbReference>
<sequence>MTDGDIVAVWNVPMSNQTYKIEFEHGTTSGKRVVRVNGKEIVRHDWMFKLVGREVFEINKKKCVISVDAIGIFAYEYTLTVDGKAYEKFQEQQKKALQVWNAMIDGDETRICLEKDTMDVWVNGSKVNTTGEFVDEGTRTHFEVGKSVCFIESESSGKRKVGLMHKLLVNGKEIEEMQM</sequence>